<feature type="transmembrane region" description="Helical" evidence="8">
    <location>
        <begin position="162"/>
        <end position="181"/>
    </location>
</feature>
<evidence type="ECO:0000256" key="5">
    <source>
        <dbReference type="ARBA" id="ARBA00022692"/>
    </source>
</evidence>
<keyword evidence="4" id="KW-1003">Cell membrane</keyword>
<reference evidence="9" key="2">
    <citation type="submission" date="2020-09" db="EMBL/GenBank/DDBJ databases">
        <authorList>
            <person name="Sun Q."/>
            <person name="Zhou Y."/>
        </authorList>
    </citation>
    <scope>NUCLEOTIDE SEQUENCE</scope>
    <source>
        <strain evidence="9">CGMCC 1.15179</strain>
    </source>
</reference>
<dbReference type="PANTHER" id="PTHR36838">
    <property type="entry name" value="AUXIN EFFLUX CARRIER FAMILY PROTEIN"/>
    <property type="match status" value="1"/>
</dbReference>
<organism evidence="9 10">
    <name type="scientific">Marinithermofilum abyssi</name>
    <dbReference type="NCBI Taxonomy" id="1571185"/>
    <lineage>
        <taxon>Bacteria</taxon>
        <taxon>Bacillati</taxon>
        <taxon>Bacillota</taxon>
        <taxon>Bacilli</taxon>
        <taxon>Bacillales</taxon>
        <taxon>Thermoactinomycetaceae</taxon>
        <taxon>Marinithermofilum</taxon>
    </lineage>
</organism>
<feature type="transmembrane region" description="Helical" evidence="8">
    <location>
        <begin position="247"/>
        <end position="268"/>
    </location>
</feature>
<dbReference type="Proteomes" id="UP000625210">
    <property type="component" value="Unassembled WGS sequence"/>
</dbReference>
<name>A0A8J2VDM7_9BACL</name>
<feature type="transmembrane region" description="Helical" evidence="8">
    <location>
        <begin position="57"/>
        <end position="78"/>
    </location>
</feature>
<evidence type="ECO:0000313" key="10">
    <source>
        <dbReference type="Proteomes" id="UP000625210"/>
    </source>
</evidence>
<feature type="transmembrane region" description="Helical" evidence="8">
    <location>
        <begin position="280"/>
        <end position="299"/>
    </location>
</feature>
<feature type="transmembrane region" description="Helical" evidence="8">
    <location>
        <begin position="31"/>
        <end position="51"/>
    </location>
</feature>
<evidence type="ECO:0000256" key="6">
    <source>
        <dbReference type="ARBA" id="ARBA00022989"/>
    </source>
</evidence>
<evidence type="ECO:0000256" key="4">
    <source>
        <dbReference type="ARBA" id="ARBA00022475"/>
    </source>
</evidence>
<feature type="transmembrane region" description="Helical" evidence="8">
    <location>
        <begin position="223"/>
        <end position="241"/>
    </location>
</feature>
<dbReference type="InterPro" id="IPR038770">
    <property type="entry name" value="Na+/solute_symporter_sf"/>
</dbReference>
<dbReference type="Gene3D" id="1.20.1530.20">
    <property type="match status" value="1"/>
</dbReference>
<dbReference type="RefSeq" id="WP_188647213.1">
    <property type="nucleotide sequence ID" value="NZ_BMHQ01000004.1"/>
</dbReference>
<reference evidence="9" key="1">
    <citation type="journal article" date="2014" name="Int. J. Syst. Evol. Microbiol.">
        <title>Complete genome sequence of Corynebacterium casei LMG S-19264T (=DSM 44701T), isolated from a smear-ripened cheese.</title>
        <authorList>
            <consortium name="US DOE Joint Genome Institute (JGI-PGF)"/>
            <person name="Walter F."/>
            <person name="Albersmeier A."/>
            <person name="Kalinowski J."/>
            <person name="Ruckert C."/>
        </authorList>
    </citation>
    <scope>NUCLEOTIDE SEQUENCE</scope>
    <source>
        <strain evidence="9">CGMCC 1.15179</strain>
    </source>
</reference>
<proteinExistence type="inferred from homology"/>
<dbReference type="PANTHER" id="PTHR36838:SF1">
    <property type="entry name" value="SLR1864 PROTEIN"/>
    <property type="match status" value="1"/>
</dbReference>
<dbReference type="EMBL" id="BMHQ01000004">
    <property type="protein sequence ID" value="GGE14020.1"/>
    <property type="molecule type" value="Genomic_DNA"/>
</dbReference>
<protein>
    <submittedName>
        <fullName evidence="9">Membrane protein</fullName>
    </submittedName>
</protein>
<dbReference type="InterPro" id="IPR004776">
    <property type="entry name" value="Mem_transp_PIN-like"/>
</dbReference>
<feature type="transmembrane region" description="Helical" evidence="8">
    <location>
        <begin position="90"/>
        <end position="114"/>
    </location>
</feature>
<evidence type="ECO:0000256" key="7">
    <source>
        <dbReference type="ARBA" id="ARBA00023136"/>
    </source>
</evidence>
<dbReference type="GO" id="GO:0005886">
    <property type="term" value="C:plasma membrane"/>
    <property type="evidence" value="ECO:0007669"/>
    <property type="project" value="UniProtKB-SubCell"/>
</dbReference>
<evidence type="ECO:0000313" key="9">
    <source>
        <dbReference type="EMBL" id="GGE14020.1"/>
    </source>
</evidence>
<dbReference type="AlphaFoldDB" id="A0A8J2VDM7"/>
<evidence type="ECO:0000256" key="8">
    <source>
        <dbReference type="SAM" id="Phobius"/>
    </source>
</evidence>
<gene>
    <name evidence="9" type="ORF">GCM10011571_14350</name>
</gene>
<sequence length="300" mass="33335">MEFLTILLPIFMIFAIGFIGQKWIGFDIRSLSTMAMYLMSPVLVFRTFYQLKFEPTYMYMILHSALLCISLIGIVYLIGWWKGYTTTEICGLILASVFMNNGNYGTPLVLFVFGEKGLHYAVFLMVIQALIMCTVGVYYAAKGSPEHDGVRSALRAVQRMPIVYGALAGMLLHMFQVPLAPSLMQAVHMVADATIPTIMIILGMQLATISIRSLSVEKLSYSLALRMLISPVIAFAITWFLPMEPLLKQILILMAAMPTAANTTLYAVQFRTEPDFVSSATLISTNLSILTLPVLLALLM</sequence>
<keyword evidence="10" id="KW-1185">Reference proteome</keyword>
<keyword evidence="5 8" id="KW-0812">Transmembrane</keyword>
<accession>A0A8J2VDM7</accession>
<evidence type="ECO:0000256" key="2">
    <source>
        <dbReference type="ARBA" id="ARBA00010145"/>
    </source>
</evidence>
<dbReference type="Pfam" id="PF03547">
    <property type="entry name" value="Mem_trans"/>
    <property type="match status" value="1"/>
</dbReference>
<comment type="similarity">
    <text evidence="2">Belongs to the auxin efflux carrier (TC 2.A.69) family.</text>
</comment>
<comment type="caution">
    <text evidence="9">The sequence shown here is derived from an EMBL/GenBank/DDBJ whole genome shotgun (WGS) entry which is preliminary data.</text>
</comment>
<evidence type="ECO:0000256" key="3">
    <source>
        <dbReference type="ARBA" id="ARBA00022448"/>
    </source>
</evidence>
<keyword evidence="6 8" id="KW-1133">Transmembrane helix</keyword>
<dbReference type="GO" id="GO:0055085">
    <property type="term" value="P:transmembrane transport"/>
    <property type="evidence" value="ECO:0007669"/>
    <property type="project" value="InterPro"/>
</dbReference>
<keyword evidence="3" id="KW-0813">Transport</keyword>
<keyword evidence="7 8" id="KW-0472">Membrane</keyword>
<comment type="subcellular location">
    <subcellularLocation>
        <location evidence="1">Cell membrane</location>
        <topology evidence="1">Multi-pass membrane protein</topology>
    </subcellularLocation>
</comment>
<feature type="transmembrane region" description="Helical" evidence="8">
    <location>
        <begin position="6"/>
        <end position="24"/>
    </location>
</feature>
<evidence type="ECO:0000256" key="1">
    <source>
        <dbReference type="ARBA" id="ARBA00004651"/>
    </source>
</evidence>
<feature type="transmembrane region" description="Helical" evidence="8">
    <location>
        <begin position="120"/>
        <end position="141"/>
    </location>
</feature>
<feature type="transmembrane region" description="Helical" evidence="8">
    <location>
        <begin position="193"/>
        <end position="211"/>
    </location>
</feature>